<protein>
    <submittedName>
        <fullName evidence="1">3369_t:CDS:1</fullName>
    </submittedName>
</protein>
<name>A0A9N8ZC11_FUNMO</name>
<comment type="caution">
    <text evidence="1">The sequence shown here is derived from an EMBL/GenBank/DDBJ whole genome shotgun (WGS) entry which is preliminary data.</text>
</comment>
<dbReference type="Proteomes" id="UP000789375">
    <property type="component" value="Unassembled WGS sequence"/>
</dbReference>
<evidence type="ECO:0000313" key="2">
    <source>
        <dbReference type="Proteomes" id="UP000789375"/>
    </source>
</evidence>
<reference evidence="1" key="1">
    <citation type="submission" date="2021-06" db="EMBL/GenBank/DDBJ databases">
        <authorList>
            <person name="Kallberg Y."/>
            <person name="Tangrot J."/>
            <person name="Rosling A."/>
        </authorList>
    </citation>
    <scope>NUCLEOTIDE SEQUENCE</scope>
    <source>
        <strain evidence="1">87-6 pot B 2015</strain>
    </source>
</reference>
<proteinExistence type="predicted"/>
<evidence type="ECO:0000313" key="1">
    <source>
        <dbReference type="EMBL" id="CAG8488476.1"/>
    </source>
</evidence>
<organism evidence="1 2">
    <name type="scientific">Funneliformis mosseae</name>
    <name type="common">Endomycorrhizal fungus</name>
    <name type="synonym">Glomus mosseae</name>
    <dbReference type="NCBI Taxonomy" id="27381"/>
    <lineage>
        <taxon>Eukaryota</taxon>
        <taxon>Fungi</taxon>
        <taxon>Fungi incertae sedis</taxon>
        <taxon>Mucoromycota</taxon>
        <taxon>Glomeromycotina</taxon>
        <taxon>Glomeromycetes</taxon>
        <taxon>Glomerales</taxon>
        <taxon>Glomeraceae</taxon>
        <taxon>Funneliformis</taxon>
    </lineage>
</organism>
<dbReference type="AlphaFoldDB" id="A0A9N8ZC11"/>
<dbReference type="EMBL" id="CAJVPP010000503">
    <property type="protein sequence ID" value="CAG8488476.1"/>
    <property type="molecule type" value="Genomic_DNA"/>
</dbReference>
<accession>A0A9N8ZC11</accession>
<keyword evidence="2" id="KW-1185">Reference proteome</keyword>
<sequence length="43" mass="4978">MYSQRLRSNVDHVGLVFSEEELDDLGQKYTDDLEYEDDPADGL</sequence>
<gene>
    <name evidence="1" type="ORF">FMOSSE_LOCUS3402</name>
</gene>